<keyword evidence="8" id="KW-1185">Reference proteome</keyword>
<evidence type="ECO:0000256" key="5">
    <source>
        <dbReference type="SAM" id="MobiDB-lite"/>
    </source>
</evidence>
<feature type="domain" description="HTH tetR-type" evidence="6">
    <location>
        <begin position="20"/>
        <end position="81"/>
    </location>
</feature>
<dbReference type="PANTHER" id="PTHR30055">
    <property type="entry name" value="HTH-TYPE TRANSCRIPTIONAL REGULATOR RUTR"/>
    <property type="match status" value="1"/>
</dbReference>
<dbReference type="GO" id="GO:0000976">
    <property type="term" value="F:transcription cis-regulatory region binding"/>
    <property type="evidence" value="ECO:0007669"/>
    <property type="project" value="TreeGrafter"/>
</dbReference>
<evidence type="ECO:0000256" key="1">
    <source>
        <dbReference type="ARBA" id="ARBA00023015"/>
    </source>
</evidence>
<dbReference type="InterPro" id="IPR011075">
    <property type="entry name" value="TetR_C"/>
</dbReference>
<dbReference type="InterPro" id="IPR050109">
    <property type="entry name" value="HTH-type_TetR-like_transc_reg"/>
</dbReference>
<dbReference type="Gene3D" id="1.10.357.10">
    <property type="entry name" value="Tetracycline Repressor, domain 2"/>
    <property type="match status" value="1"/>
</dbReference>
<reference evidence="8" key="1">
    <citation type="submission" date="2016-06" db="EMBL/GenBank/DDBJ databases">
        <authorList>
            <person name="Varghese N."/>
            <person name="Submissions Spin"/>
        </authorList>
    </citation>
    <scope>NUCLEOTIDE SEQUENCE [LARGE SCALE GENOMIC DNA]</scope>
    <source>
        <strain evidence="8">DSM 45794</strain>
    </source>
</reference>
<name>A0A1A9BE54_9ACTN</name>
<evidence type="ECO:0000256" key="2">
    <source>
        <dbReference type="ARBA" id="ARBA00023125"/>
    </source>
</evidence>
<evidence type="ECO:0000259" key="6">
    <source>
        <dbReference type="PROSITE" id="PS50977"/>
    </source>
</evidence>
<dbReference type="Pfam" id="PF00440">
    <property type="entry name" value="TetR_N"/>
    <property type="match status" value="1"/>
</dbReference>
<keyword evidence="1" id="KW-0805">Transcription regulation</keyword>
<dbReference type="OrthoDB" id="9796019at2"/>
<accession>A0A1A9BE54</accession>
<dbReference type="AlphaFoldDB" id="A0A1A9BE54"/>
<evidence type="ECO:0000256" key="4">
    <source>
        <dbReference type="PROSITE-ProRule" id="PRU00335"/>
    </source>
</evidence>
<dbReference type="SUPFAM" id="SSF48498">
    <property type="entry name" value="Tetracyclin repressor-like, C-terminal domain"/>
    <property type="match status" value="1"/>
</dbReference>
<evidence type="ECO:0000313" key="8">
    <source>
        <dbReference type="Proteomes" id="UP000199558"/>
    </source>
</evidence>
<dbReference type="PROSITE" id="PS50977">
    <property type="entry name" value="HTH_TETR_2"/>
    <property type="match status" value="1"/>
</dbReference>
<dbReference type="Gene3D" id="1.10.10.60">
    <property type="entry name" value="Homeodomain-like"/>
    <property type="match status" value="1"/>
</dbReference>
<sequence length="202" mass="22144">MSDMTSTADAPRSPGRPRSTRADEAIVEATLDLLAEGSTVEALSIEAIAARAGVGKATIYRRWPGKEALLLDALGRLKGAPPRTGGRSVRDDLVLLVGAVGQHVDPRVRKIMPCLVPEVSRSSAHRQAYEAIIEPRRQAMREVLLRAVDSGELRADLDVEVAMALLTAPMLTQRMLHWHPDRDERILPERIVDAVLDGLRPR</sequence>
<proteinExistence type="predicted"/>
<feature type="region of interest" description="Disordered" evidence="5">
    <location>
        <begin position="1"/>
        <end position="22"/>
    </location>
</feature>
<dbReference type="GO" id="GO:0003700">
    <property type="term" value="F:DNA-binding transcription factor activity"/>
    <property type="evidence" value="ECO:0007669"/>
    <property type="project" value="TreeGrafter"/>
</dbReference>
<dbReference type="PANTHER" id="PTHR30055:SF148">
    <property type="entry name" value="TETR-FAMILY TRANSCRIPTIONAL REGULATOR"/>
    <property type="match status" value="1"/>
</dbReference>
<dbReference type="SUPFAM" id="SSF46689">
    <property type="entry name" value="Homeodomain-like"/>
    <property type="match status" value="1"/>
</dbReference>
<protein>
    <submittedName>
        <fullName evidence="7">Transcriptional regulator, TetR family</fullName>
    </submittedName>
</protein>
<evidence type="ECO:0000313" key="7">
    <source>
        <dbReference type="EMBL" id="SBT67443.1"/>
    </source>
</evidence>
<feature type="DNA-binding region" description="H-T-H motif" evidence="4">
    <location>
        <begin position="44"/>
        <end position="63"/>
    </location>
</feature>
<dbReference type="InterPro" id="IPR001647">
    <property type="entry name" value="HTH_TetR"/>
</dbReference>
<dbReference type="RefSeq" id="WP_091578147.1">
    <property type="nucleotide sequence ID" value="NZ_FLRH01000004.1"/>
</dbReference>
<keyword evidence="2 4" id="KW-0238">DNA-binding</keyword>
<dbReference type="InterPro" id="IPR036271">
    <property type="entry name" value="Tet_transcr_reg_TetR-rel_C_sf"/>
</dbReference>
<dbReference type="EMBL" id="FLRH01000004">
    <property type="protein sequence ID" value="SBT67443.1"/>
    <property type="molecule type" value="Genomic_DNA"/>
</dbReference>
<keyword evidence="3" id="KW-0804">Transcription</keyword>
<dbReference type="Proteomes" id="UP000199558">
    <property type="component" value="Unassembled WGS sequence"/>
</dbReference>
<organism evidence="7 8">
    <name type="scientific">Micromonospora sediminicola</name>
    <dbReference type="NCBI Taxonomy" id="946078"/>
    <lineage>
        <taxon>Bacteria</taxon>
        <taxon>Bacillati</taxon>
        <taxon>Actinomycetota</taxon>
        <taxon>Actinomycetes</taxon>
        <taxon>Micromonosporales</taxon>
        <taxon>Micromonosporaceae</taxon>
        <taxon>Micromonospora</taxon>
    </lineage>
</organism>
<evidence type="ECO:0000256" key="3">
    <source>
        <dbReference type="ARBA" id="ARBA00023163"/>
    </source>
</evidence>
<dbReference type="Pfam" id="PF16859">
    <property type="entry name" value="TetR_C_11"/>
    <property type="match status" value="1"/>
</dbReference>
<dbReference type="STRING" id="946078.GA0070622_4505"/>
<dbReference type="InterPro" id="IPR009057">
    <property type="entry name" value="Homeodomain-like_sf"/>
</dbReference>
<gene>
    <name evidence="7" type="ORF">GA0070622_4505</name>
</gene>